<dbReference type="InterPro" id="IPR001537">
    <property type="entry name" value="SpoU_MeTrfase"/>
</dbReference>
<dbReference type="Gene3D" id="3.40.1280.10">
    <property type="match status" value="1"/>
</dbReference>
<dbReference type="OrthoDB" id="241340at2759"/>
<keyword evidence="6" id="KW-0694">RNA-binding</keyword>
<dbReference type="Gramene" id="ABP01274">
    <property type="protein sequence ID" value="ABP01274"/>
    <property type="gene ID" value="OSTLU_5166"/>
</dbReference>
<dbReference type="GO" id="GO:0008173">
    <property type="term" value="F:RNA methyltransferase activity"/>
    <property type="evidence" value="ECO:0007669"/>
    <property type="project" value="InterPro"/>
</dbReference>
<evidence type="ECO:0000313" key="10">
    <source>
        <dbReference type="Proteomes" id="UP000001568"/>
    </source>
</evidence>
<evidence type="ECO:0000256" key="5">
    <source>
        <dbReference type="ARBA" id="ARBA00022694"/>
    </source>
</evidence>
<dbReference type="PANTHER" id="PTHR43453:SF1">
    <property type="entry name" value="TRNA_RRNA METHYLTRANSFERASE SPOU TYPE DOMAIN-CONTAINING PROTEIN"/>
    <property type="match status" value="1"/>
</dbReference>
<dbReference type="GeneID" id="5004977"/>
<feature type="domain" description="tRNA/rRNA methyltransferase SpoU type" evidence="7">
    <location>
        <begin position="49"/>
        <end position="184"/>
    </location>
</feature>
<dbReference type="InterPro" id="IPR029026">
    <property type="entry name" value="tRNA_m1G_MTases_N"/>
</dbReference>
<accession>A4S6N6</accession>
<feature type="non-terminal residue" evidence="8">
    <location>
        <position position="216"/>
    </location>
</feature>
<evidence type="ECO:0000313" key="8">
    <source>
        <dbReference type="EMBL" id="ABO99272.1"/>
    </source>
</evidence>
<evidence type="ECO:0000256" key="2">
    <source>
        <dbReference type="ARBA" id="ARBA00022603"/>
    </source>
</evidence>
<dbReference type="InterPro" id="IPR033671">
    <property type="entry name" value="TrmH"/>
</dbReference>
<protein>
    <recommendedName>
        <fullName evidence="7">tRNA/rRNA methyltransferase SpoU type domain-containing protein</fullName>
    </recommendedName>
</protein>
<dbReference type="EMBL" id="CP000601">
    <property type="protein sequence ID" value="ABP01274.1"/>
    <property type="molecule type" value="Genomic_DNA"/>
</dbReference>
<proteinExistence type="predicted"/>
<dbReference type="eggNOG" id="KOG0838">
    <property type="taxonomic scope" value="Eukaryota"/>
</dbReference>
<keyword evidence="10" id="KW-1185">Reference proteome</keyword>
<dbReference type="AlphaFoldDB" id="A4S6N6"/>
<keyword evidence="4" id="KW-0949">S-adenosyl-L-methionine</keyword>
<dbReference type="Pfam" id="PF00588">
    <property type="entry name" value="SpoU_methylase"/>
    <property type="match status" value="1"/>
</dbReference>
<keyword evidence="2" id="KW-0489">Methyltransferase</keyword>
<dbReference type="SUPFAM" id="SSF75217">
    <property type="entry name" value="alpha/beta knot"/>
    <property type="match status" value="1"/>
</dbReference>
<dbReference type="STRING" id="436017.A4S6N6"/>
<dbReference type="HOGENOM" id="CLU_021322_4_1_1"/>
<name>A4S6N6_OSTLU</name>
<dbReference type="GO" id="GO:0002938">
    <property type="term" value="P:tRNA guanine ribose methylation"/>
    <property type="evidence" value="ECO:0007669"/>
    <property type="project" value="TreeGrafter"/>
</dbReference>
<dbReference type="Gramene" id="ABO99272">
    <property type="protein sequence ID" value="ABO99272"/>
    <property type="gene ID" value="OSTLU_5165"/>
</dbReference>
<dbReference type="GO" id="GO:0000049">
    <property type="term" value="F:tRNA binding"/>
    <property type="evidence" value="ECO:0007669"/>
    <property type="project" value="UniProtKB-KW"/>
</dbReference>
<evidence type="ECO:0000256" key="3">
    <source>
        <dbReference type="ARBA" id="ARBA00022679"/>
    </source>
</evidence>
<feature type="non-terminal residue" evidence="8">
    <location>
        <position position="1"/>
    </location>
</feature>
<evidence type="ECO:0000256" key="6">
    <source>
        <dbReference type="ARBA" id="ARBA00022884"/>
    </source>
</evidence>
<keyword evidence="5" id="KW-0819">tRNA processing</keyword>
<evidence type="ECO:0000256" key="1">
    <source>
        <dbReference type="ARBA" id="ARBA00022555"/>
    </source>
</evidence>
<dbReference type="RefSeq" id="XP_001420979.1">
    <property type="nucleotide sequence ID" value="XM_001420942.1"/>
</dbReference>
<dbReference type="GeneID" id="5006892"/>
<evidence type="ECO:0000313" key="9">
    <source>
        <dbReference type="EMBL" id="ABP01274.1"/>
    </source>
</evidence>
<dbReference type="CDD" id="cd18092">
    <property type="entry name" value="SpoU-like_TrmH"/>
    <property type="match status" value="1"/>
</dbReference>
<dbReference type="RefSeq" id="XP_001422915.1">
    <property type="nucleotide sequence ID" value="XM_001422878.1"/>
</dbReference>
<dbReference type="KEGG" id="olu:OSTLU_5166"/>
<organism evidence="8 10">
    <name type="scientific">Ostreococcus lucimarinus (strain CCE9901)</name>
    <dbReference type="NCBI Taxonomy" id="436017"/>
    <lineage>
        <taxon>Eukaryota</taxon>
        <taxon>Viridiplantae</taxon>
        <taxon>Chlorophyta</taxon>
        <taxon>Mamiellophyceae</taxon>
        <taxon>Mamiellales</taxon>
        <taxon>Bathycoccaceae</taxon>
        <taxon>Ostreococcus</taxon>
    </lineage>
</organism>
<sequence length="216" mass="23746">FPYGDGFAFARATCETETMVALATAMVGEERRMRLENVLEHRSFSLLPILEGVYDVGNILAVCRTTEALGIGCASIVSSKGLSFKASGRTSGGALKWQHVEQFETSERALRVAKAKGYRVLTTEFDGAQPLSHYDWTVPTAVVFGNEREGVSDEARALRDGAVYIPMFGFTESLNISVAAALVMSHAVTDRINRRGFHGDLTEEEKRILRGVYMSR</sequence>
<dbReference type="EMBL" id="CP000593">
    <property type="protein sequence ID" value="ABO99272.1"/>
    <property type="molecule type" value="Genomic_DNA"/>
</dbReference>
<reference evidence="8 10" key="1">
    <citation type="journal article" date="2007" name="Proc. Natl. Acad. Sci. U.S.A.">
        <title>The tiny eukaryote Ostreococcus provides genomic insights into the paradox of plankton speciation.</title>
        <authorList>
            <person name="Palenik B."/>
            <person name="Grimwood J."/>
            <person name="Aerts A."/>
            <person name="Rouze P."/>
            <person name="Salamov A."/>
            <person name="Putnam N."/>
            <person name="Dupont C."/>
            <person name="Jorgensen R."/>
            <person name="Derelle E."/>
            <person name="Rombauts S."/>
            <person name="Zhou K."/>
            <person name="Otillar R."/>
            <person name="Merchant S.S."/>
            <person name="Podell S."/>
            <person name="Gaasterland T."/>
            <person name="Napoli C."/>
            <person name="Gendler K."/>
            <person name="Manuell A."/>
            <person name="Tai V."/>
            <person name="Vallon O."/>
            <person name="Piganeau G."/>
            <person name="Jancek S."/>
            <person name="Heijde M."/>
            <person name="Jabbari K."/>
            <person name="Bowler C."/>
            <person name="Lohr M."/>
            <person name="Robbens S."/>
            <person name="Werner G."/>
            <person name="Dubchak I."/>
            <person name="Pazour G.J."/>
            <person name="Ren Q."/>
            <person name="Paulsen I."/>
            <person name="Delwiche C."/>
            <person name="Schmutz J."/>
            <person name="Rokhsar D."/>
            <person name="Van de Peer Y."/>
            <person name="Moreau H."/>
            <person name="Grigoriev I.V."/>
        </authorList>
    </citation>
    <scope>NUCLEOTIDE SEQUENCE [LARGE SCALE GENOMIC DNA]</scope>
    <source>
        <strain evidence="8 10">CCE9901</strain>
    </source>
</reference>
<gene>
    <name evidence="8" type="ORF">OSTLU_5165</name>
    <name evidence="9" type="ORF">OSTLU_5166</name>
</gene>
<dbReference type="Proteomes" id="UP000001568">
    <property type="component" value="Chromosome 13"/>
</dbReference>
<keyword evidence="3" id="KW-0808">Transferase</keyword>
<dbReference type="KEGG" id="olu:OSTLU_5165"/>
<dbReference type="OMA" id="KIPMVGF"/>
<dbReference type="PANTHER" id="PTHR43453">
    <property type="entry name" value="RRNA METHYLASE-LIKE"/>
    <property type="match status" value="1"/>
</dbReference>
<keyword evidence="1" id="KW-0820">tRNA-binding</keyword>
<dbReference type="InterPro" id="IPR029028">
    <property type="entry name" value="Alpha/beta_knot_MTases"/>
</dbReference>
<dbReference type="Proteomes" id="UP000001568">
    <property type="component" value="Chromosome 21"/>
</dbReference>
<evidence type="ECO:0000256" key="4">
    <source>
        <dbReference type="ARBA" id="ARBA00022691"/>
    </source>
</evidence>
<evidence type="ECO:0000259" key="7">
    <source>
        <dbReference type="Pfam" id="PF00588"/>
    </source>
</evidence>